<dbReference type="RefSeq" id="WP_083989273.1">
    <property type="nucleotide sequence ID" value="NZ_DF968001.1"/>
</dbReference>
<accession>A0A0K8MH07</accession>
<evidence type="ECO:0000259" key="1">
    <source>
        <dbReference type="Pfam" id="PF09643"/>
    </source>
</evidence>
<dbReference type="Pfam" id="PF09643">
    <property type="entry name" value="YopX"/>
    <property type="match status" value="1"/>
</dbReference>
<evidence type="ECO:0000313" key="2">
    <source>
        <dbReference type="EMBL" id="GAO99851.1"/>
    </source>
</evidence>
<dbReference type="InterPro" id="IPR019096">
    <property type="entry name" value="YopX_protein"/>
</dbReference>
<organism evidence="2 3">
    <name type="scientific">Fructobacillus ficulneus</name>
    <dbReference type="NCBI Taxonomy" id="157463"/>
    <lineage>
        <taxon>Bacteria</taxon>
        <taxon>Bacillati</taxon>
        <taxon>Bacillota</taxon>
        <taxon>Bacilli</taxon>
        <taxon>Lactobacillales</taxon>
        <taxon>Lactobacillaceae</taxon>
        <taxon>Fructobacillus</taxon>
    </lineage>
</organism>
<dbReference type="AlphaFoldDB" id="A0A0K8MH07"/>
<dbReference type="STRING" id="157463.GCA_001047075_00764"/>
<reference evidence="2 3" key="1">
    <citation type="journal article" date="2015" name="BMC Genomics">
        <title>Comparative genomics of Fructobacillus spp. and Leuconostoc spp. reveals niche-specific evolution of Fructobacillus spp.</title>
        <authorList>
            <person name="Endo A."/>
            <person name="Tanizawa Y."/>
            <person name="Tanaka N."/>
            <person name="Maeno S."/>
            <person name="Kumar H."/>
            <person name="Shiwa Y."/>
            <person name="Okada S."/>
            <person name="Yoshikawa H."/>
            <person name="Dicks L."/>
            <person name="Nakagawa J."/>
            <person name="Arita M."/>
        </authorList>
    </citation>
    <scope>NUCLEOTIDE SEQUENCE [LARGE SCALE GENOMIC DNA]</scope>
    <source>
        <strain evidence="2 3">JCM 12225</strain>
    </source>
</reference>
<dbReference type="EMBL" id="DF968001">
    <property type="protein sequence ID" value="GAO99851.1"/>
    <property type="molecule type" value="Genomic_DNA"/>
</dbReference>
<name>A0A0K8MH07_9LACO</name>
<dbReference type="NCBIfam" id="TIGR01671">
    <property type="entry name" value="phage_TIGR01671"/>
    <property type="match status" value="1"/>
</dbReference>
<dbReference type="InterPro" id="IPR023385">
    <property type="entry name" value="YopX-like_C"/>
</dbReference>
<dbReference type="Gene3D" id="2.30.30.290">
    <property type="entry name" value="YopX-like domains"/>
    <property type="match status" value="1"/>
</dbReference>
<keyword evidence="3" id="KW-1185">Reference proteome</keyword>
<feature type="domain" description="YopX protein" evidence="1">
    <location>
        <begin position="5"/>
        <end position="128"/>
    </location>
</feature>
<dbReference type="SUPFAM" id="SSF159006">
    <property type="entry name" value="YopX-like"/>
    <property type="match status" value="1"/>
</dbReference>
<proteinExistence type="predicted"/>
<sequence length="130" mass="14859">MREIKFRAWNIEFEKYIGSAEYVIDPYNGEVGELSGYEILAVDHNAVLEQFTGLHDKNGKGIYEGDIVKLHVVILSPDDKIGIVEYIPKYGYCINFAGKVARQEYWAANDNHTIEVIGNIHENPEQLEEK</sequence>
<dbReference type="OrthoDB" id="1809393at2"/>
<gene>
    <name evidence="2" type="ORF">FFIC_241270</name>
</gene>
<evidence type="ECO:0000313" key="3">
    <source>
        <dbReference type="Proteomes" id="UP000253891"/>
    </source>
</evidence>
<protein>
    <recommendedName>
        <fullName evidence="1">YopX protein domain-containing protein</fullName>
    </recommendedName>
</protein>
<dbReference type="InterPro" id="IPR010024">
    <property type="entry name" value="CHP16711"/>
</dbReference>
<dbReference type="Proteomes" id="UP000253891">
    <property type="component" value="Unassembled WGS sequence"/>
</dbReference>